<dbReference type="SMART" id="SM01372">
    <property type="entry name" value="E2F_TDP"/>
    <property type="match status" value="1"/>
</dbReference>
<dbReference type="Pfam" id="PF02319">
    <property type="entry name" value="WHD_E2F_TDP"/>
    <property type="match status" value="1"/>
</dbReference>
<dbReference type="CDD" id="cd14660">
    <property type="entry name" value="E2F_DD"/>
    <property type="match status" value="1"/>
</dbReference>
<evidence type="ECO:0000256" key="5">
    <source>
        <dbReference type="RuleBase" id="RU003796"/>
    </source>
</evidence>
<sequence length="458" mass="51457">MPRPFRRTESPRGYQSMTADSTPDMDIVKSEYMTSPHLLDHGYGATPQNQLIPSATPNAIAPVKRRLNLELERNRIVPLKQEFKPPHPKKPKRATPTKKNTRYDTSLGLLTQKFSALLEDSPNGVVDLNKASQQLNVQKRRIYDITNVLEGIGIIEKKSKNNIQWKASQKNNEKFLRLTKDLQDLEDQENVLNRMIDTVEAQLLGLSNDKNGFVTYQDLRSIEKLKQNTVIVVKAPPNTHLSVKTASKEDEKYSIQLKSDTGEIEVFLCPEYVPPAKPKTEPLLDPLKDLKFSPSFDLTTPPVPLLDSPRTTHKQISSQICRNLSFTKDPVVSARTPLSVQNSFTYNNVLTSSQEPAAAEMDPLRLSPYPLLVDGYPSCLDSTQSSKLGTAPLINDNEVLGPMMGPYSMHPGNTQTGYSIDSFFSNEPFLHLEPPAMQSEYNFSLDANEGLRDLFDFL</sequence>
<dbReference type="InterPro" id="IPR036388">
    <property type="entry name" value="WH-like_DNA-bd_sf"/>
</dbReference>
<dbReference type="Gene3D" id="1.10.10.10">
    <property type="entry name" value="Winged helix-like DNA-binding domain superfamily/Winged helix DNA-binding domain"/>
    <property type="match status" value="1"/>
</dbReference>
<dbReference type="GO" id="GO:0090575">
    <property type="term" value="C:RNA polymerase II transcription regulator complex"/>
    <property type="evidence" value="ECO:0007669"/>
    <property type="project" value="TreeGrafter"/>
</dbReference>
<organism evidence="9 10">
    <name type="scientific">Zophobas morio</name>
    <dbReference type="NCBI Taxonomy" id="2755281"/>
    <lineage>
        <taxon>Eukaryota</taxon>
        <taxon>Metazoa</taxon>
        <taxon>Ecdysozoa</taxon>
        <taxon>Arthropoda</taxon>
        <taxon>Hexapoda</taxon>
        <taxon>Insecta</taxon>
        <taxon>Pterygota</taxon>
        <taxon>Neoptera</taxon>
        <taxon>Endopterygota</taxon>
        <taxon>Coleoptera</taxon>
        <taxon>Polyphaga</taxon>
        <taxon>Cucujiformia</taxon>
        <taxon>Tenebrionidae</taxon>
        <taxon>Zophobas</taxon>
    </lineage>
</organism>
<gene>
    <name evidence="9" type="ORF">Zmor_014240</name>
</gene>
<dbReference type="InterPro" id="IPR003316">
    <property type="entry name" value="E2F_WHTH_DNA-bd_dom"/>
</dbReference>
<keyword evidence="3 5" id="KW-0238">DNA-binding</keyword>
<comment type="subcellular location">
    <subcellularLocation>
        <location evidence="5">Nucleus</location>
    </subcellularLocation>
</comment>
<dbReference type="GO" id="GO:0000981">
    <property type="term" value="F:DNA-binding transcription factor activity, RNA polymerase II-specific"/>
    <property type="evidence" value="ECO:0007669"/>
    <property type="project" value="TreeGrafter"/>
</dbReference>
<dbReference type="Pfam" id="PF16421">
    <property type="entry name" value="E2F_CC-MB"/>
    <property type="match status" value="1"/>
</dbReference>
<keyword evidence="2 5" id="KW-0805">Transcription regulation</keyword>
<evidence type="ECO:0000313" key="9">
    <source>
        <dbReference type="EMBL" id="KAJ3655098.1"/>
    </source>
</evidence>
<feature type="region of interest" description="Disordered" evidence="7">
    <location>
        <begin position="80"/>
        <end position="102"/>
    </location>
</feature>
<feature type="compositionally biased region" description="Basic and acidic residues" evidence="7">
    <location>
        <begin position="1"/>
        <end position="10"/>
    </location>
</feature>
<reference evidence="9" key="1">
    <citation type="journal article" date="2023" name="G3 (Bethesda)">
        <title>Whole genome assemblies of Zophobas morio and Tenebrio molitor.</title>
        <authorList>
            <person name="Kaur S."/>
            <person name="Stinson S.A."/>
            <person name="diCenzo G.C."/>
        </authorList>
    </citation>
    <scope>NUCLEOTIDE SEQUENCE</scope>
    <source>
        <strain evidence="9">QUZm001</strain>
    </source>
</reference>
<feature type="region of interest" description="Disordered" evidence="7">
    <location>
        <begin position="1"/>
        <end position="22"/>
    </location>
</feature>
<dbReference type="GO" id="GO:0046983">
    <property type="term" value="F:protein dimerization activity"/>
    <property type="evidence" value="ECO:0007669"/>
    <property type="project" value="InterPro"/>
</dbReference>
<dbReference type="AlphaFoldDB" id="A0AA38IH74"/>
<dbReference type="GO" id="GO:0000978">
    <property type="term" value="F:RNA polymerase II cis-regulatory region sequence-specific DNA binding"/>
    <property type="evidence" value="ECO:0007669"/>
    <property type="project" value="InterPro"/>
</dbReference>
<evidence type="ECO:0000256" key="2">
    <source>
        <dbReference type="ARBA" id="ARBA00023015"/>
    </source>
</evidence>
<comment type="similarity">
    <text evidence="1 5">Belongs to the E2F/DP family.</text>
</comment>
<name>A0AA38IH74_9CUCU</name>
<keyword evidence="5" id="KW-0539">Nucleus</keyword>
<evidence type="ECO:0000256" key="6">
    <source>
        <dbReference type="SAM" id="Coils"/>
    </source>
</evidence>
<dbReference type="PANTHER" id="PTHR12081">
    <property type="entry name" value="TRANSCRIPTION FACTOR E2F"/>
    <property type="match status" value="1"/>
</dbReference>
<evidence type="ECO:0000313" key="10">
    <source>
        <dbReference type="Proteomes" id="UP001168821"/>
    </source>
</evidence>
<feature type="coiled-coil region" evidence="6">
    <location>
        <begin position="168"/>
        <end position="202"/>
    </location>
</feature>
<evidence type="ECO:0000256" key="1">
    <source>
        <dbReference type="ARBA" id="ARBA00010940"/>
    </source>
</evidence>
<evidence type="ECO:0000259" key="8">
    <source>
        <dbReference type="SMART" id="SM01372"/>
    </source>
</evidence>
<dbReference type="InterPro" id="IPR036390">
    <property type="entry name" value="WH_DNA-bd_sf"/>
</dbReference>
<feature type="domain" description="E2F/DP family winged-helix DNA-binding" evidence="8">
    <location>
        <begin position="102"/>
        <end position="167"/>
    </location>
</feature>
<dbReference type="InterPro" id="IPR015633">
    <property type="entry name" value="E2F"/>
</dbReference>
<dbReference type="PANTHER" id="PTHR12081:SF18">
    <property type="entry name" value="TRANSCRIPTION FACTOR E2F2-RELATED"/>
    <property type="match status" value="1"/>
</dbReference>
<evidence type="ECO:0000256" key="3">
    <source>
        <dbReference type="ARBA" id="ARBA00023125"/>
    </source>
</evidence>
<keyword evidence="4 5" id="KW-0804">Transcription</keyword>
<comment type="caution">
    <text evidence="9">The sequence shown here is derived from an EMBL/GenBank/DDBJ whole genome shotgun (WGS) entry which is preliminary data.</text>
</comment>
<proteinExistence type="inferred from homology"/>
<dbReference type="InterPro" id="IPR032198">
    <property type="entry name" value="E2F_CC-MB"/>
</dbReference>
<dbReference type="SUPFAM" id="SSF46785">
    <property type="entry name" value="Winged helix' DNA-binding domain"/>
    <property type="match status" value="1"/>
</dbReference>
<dbReference type="SUPFAM" id="SSF144074">
    <property type="entry name" value="E2F-DP heterodimerization region"/>
    <property type="match status" value="1"/>
</dbReference>
<dbReference type="Proteomes" id="UP001168821">
    <property type="component" value="Unassembled WGS sequence"/>
</dbReference>
<dbReference type="Gene3D" id="6.10.250.540">
    <property type="match status" value="1"/>
</dbReference>
<dbReference type="EMBL" id="JALNTZ010000004">
    <property type="protein sequence ID" value="KAJ3655098.1"/>
    <property type="molecule type" value="Genomic_DNA"/>
</dbReference>
<evidence type="ECO:0000256" key="7">
    <source>
        <dbReference type="SAM" id="MobiDB-lite"/>
    </source>
</evidence>
<dbReference type="InterPro" id="IPR037241">
    <property type="entry name" value="E2F-DP_heterodim"/>
</dbReference>
<protein>
    <recommendedName>
        <fullName evidence="8">E2F/DP family winged-helix DNA-binding domain-containing protein</fullName>
    </recommendedName>
</protein>
<keyword evidence="10" id="KW-1185">Reference proteome</keyword>
<evidence type="ECO:0000256" key="4">
    <source>
        <dbReference type="ARBA" id="ARBA00023163"/>
    </source>
</evidence>
<keyword evidence="6" id="KW-0175">Coiled coil</keyword>
<accession>A0AA38IH74</accession>
<feature type="compositionally biased region" description="Basic residues" evidence="7">
    <location>
        <begin position="86"/>
        <end position="100"/>
    </location>
</feature>
<dbReference type="FunFam" id="1.10.10.10:FF:000008">
    <property type="entry name" value="E2F transcription factor 1"/>
    <property type="match status" value="1"/>
</dbReference>